<proteinExistence type="evidence at transcript level"/>
<evidence type="ECO:0000313" key="2">
    <source>
        <dbReference type="EMBL" id="ABB58701.1"/>
    </source>
</evidence>
<dbReference type="EMBL" id="DQ228675">
    <property type="protein sequence ID" value="ABB58701.1"/>
    <property type="molecule type" value="mRNA"/>
</dbReference>
<protein>
    <submittedName>
        <fullName evidence="2">Putative caspase-5/d</fullName>
    </submittedName>
</protein>
<evidence type="ECO:0000256" key="1">
    <source>
        <dbReference type="SAM" id="MobiDB-lite"/>
    </source>
</evidence>
<feature type="compositionally biased region" description="Basic and acidic residues" evidence="1">
    <location>
        <begin position="1"/>
        <end position="11"/>
    </location>
</feature>
<feature type="region of interest" description="Disordered" evidence="1">
    <location>
        <begin position="1"/>
        <end position="24"/>
    </location>
</feature>
<accession>Q0QVY9</accession>
<dbReference type="AlphaFoldDB" id="Q0QVY9"/>
<sequence>MADLSNKKERGPQTPGSHHMQYKV</sequence>
<reference evidence="2" key="1">
    <citation type="journal article" date="2006" name="Biochem. Biophys. Res. Commun.">
        <title>Identification of a novel exon encoding the amino-terminus of the predominant caspase-5 variants.</title>
        <authorList>
            <person name="Eckhart L."/>
            <person name="Kittel C."/>
            <person name="Gawlas S."/>
            <person name="Gruber F."/>
            <person name="Mildner M."/>
            <person name="Jilma B."/>
            <person name="Tschachler E."/>
        </authorList>
    </citation>
    <scope>NUCLEOTIDE SEQUENCE</scope>
</reference>
<organism evidence="2">
    <name type="scientific">Homo sapiens</name>
    <name type="common">Human</name>
    <dbReference type="NCBI Taxonomy" id="9606"/>
    <lineage>
        <taxon>Eukaryota</taxon>
        <taxon>Metazoa</taxon>
        <taxon>Chordata</taxon>
        <taxon>Craniata</taxon>
        <taxon>Vertebrata</taxon>
        <taxon>Euteleostomi</taxon>
        <taxon>Mammalia</taxon>
        <taxon>Eutheria</taxon>
        <taxon>Euarchontoglires</taxon>
        <taxon>Primates</taxon>
        <taxon>Haplorrhini</taxon>
        <taxon>Catarrhini</taxon>
        <taxon>Hominidae</taxon>
        <taxon>Homo</taxon>
    </lineage>
</organism>
<name>Q0QVY9_HUMAN</name>